<proteinExistence type="predicted"/>
<dbReference type="Proteomes" id="UP000324897">
    <property type="component" value="Chromosome 4"/>
</dbReference>
<dbReference type="AlphaFoldDB" id="A0A5J9VWQ2"/>
<evidence type="ECO:0000313" key="2">
    <source>
        <dbReference type="Proteomes" id="UP000324897"/>
    </source>
</evidence>
<evidence type="ECO:0000313" key="1">
    <source>
        <dbReference type="EMBL" id="TVU40066.1"/>
    </source>
</evidence>
<comment type="caution">
    <text evidence="1">The sequence shown here is derived from an EMBL/GenBank/DDBJ whole genome shotgun (WGS) entry which is preliminary data.</text>
</comment>
<sequence length="136" mass="15144">SECLRECFAPLTPGIKFMMRNEIECRFSGEQTQVLLATSSSRHSSLRTSLPDISRTPSAPAAALCSVVPCTMIMLYHLSVDIILNSGWFFVRIPATEKWLGNYASVQVRANPKVMYWVISRAGEGSGSRNRSSTRR</sequence>
<dbReference type="Gramene" id="TVU40066">
    <property type="protein sequence ID" value="TVU40066"/>
    <property type="gene ID" value="EJB05_13514"/>
</dbReference>
<accession>A0A5J9VWQ2</accession>
<keyword evidence="2" id="KW-1185">Reference proteome</keyword>
<feature type="non-terminal residue" evidence="1">
    <location>
        <position position="1"/>
    </location>
</feature>
<gene>
    <name evidence="1" type="ORF">EJB05_13514</name>
</gene>
<protein>
    <submittedName>
        <fullName evidence="1">Uncharacterized protein</fullName>
    </submittedName>
</protein>
<organism evidence="1 2">
    <name type="scientific">Eragrostis curvula</name>
    <name type="common">weeping love grass</name>
    <dbReference type="NCBI Taxonomy" id="38414"/>
    <lineage>
        <taxon>Eukaryota</taxon>
        <taxon>Viridiplantae</taxon>
        <taxon>Streptophyta</taxon>
        <taxon>Embryophyta</taxon>
        <taxon>Tracheophyta</taxon>
        <taxon>Spermatophyta</taxon>
        <taxon>Magnoliopsida</taxon>
        <taxon>Liliopsida</taxon>
        <taxon>Poales</taxon>
        <taxon>Poaceae</taxon>
        <taxon>PACMAD clade</taxon>
        <taxon>Chloridoideae</taxon>
        <taxon>Eragrostideae</taxon>
        <taxon>Eragrostidinae</taxon>
        <taxon>Eragrostis</taxon>
    </lineage>
</organism>
<name>A0A5J9VWQ2_9POAL</name>
<dbReference type="EMBL" id="RWGY01000007">
    <property type="protein sequence ID" value="TVU40066.1"/>
    <property type="molecule type" value="Genomic_DNA"/>
</dbReference>
<reference evidence="1 2" key="1">
    <citation type="journal article" date="2019" name="Sci. Rep.">
        <title>A high-quality genome of Eragrostis curvula grass provides insights into Poaceae evolution and supports new strategies to enhance forage quality.</title>
        <authorList>
            <person name="Carballo J."/>
            <person name="Santos B.A.C.M."/>
            <person name="Zappacosta D."/>
            <person name="Garbus I."/>
            <person name="Selva J.P."/>
            <person name="Gallo C.A."/>
            <person name="Diaz A."/>
            <person name="Albertini E."/>
            <person name="Caccamo M."/>
            <person name="Echenique V."/>
        </authorList>
    </citation>
    <scope>NUCLEOTIDE SEQUENCE [LARGE SCALE GENOMIC DNA]</scope>
    <source>
        <strain evidence="2">cv. Victoria</strain>
        <tissue evidence="1">Leaf</tissue>
    </source>
</reference>